<comment type="similarity">
    <text evidence="2">Belongs to the NAD(P)-dependent epimerase/dehydratase family. Dihydroflavonol-4-reductase subfamily.</text>
</comment>
<accession>A0A1E3HP28</accession>
<evidence type="ECO:0000256" key="2">
    <source>
        <dbReference type="ARBA" id="ARBA00023445"/>
    </source>
</evidence>
<gene>
    <name evidence="4" type="ORF">L198_08003</name>
</gene>
<dbReference type="InterPro" id="IPR050425">
    <property type="entry name" value="NAD(P)_dehydrat-like"/>
</dbReference>
<dbReference type="AlphaFoldDB" id="A0A1E3HP28"/>
<evidence type="ECO:0000313" key="4">
    <source>
        <dbReference type="EMBL" id="ODN78084.1"/>
    </source>
</evidence>
<dbReference type="PANTHER" id="PTHR10366:SF564">
    <property type="entry name" value="STEROL-4-ALPHA-CARBOXYLATE 3-DEHYDROGENASE, DECARBOXYLATING"/>
    <property type="match status" value="1"/>
</dbReference>
<organism evidence="4 5">
    <name type="scientific">Cryptococcus wingfieldii CBS 7118</name>
    <dbReference type="NCBI Taxonomy" id="1295528"/>
    <lineage>
        <taxon>Eukaryota</taxon>
        <taxon>Fungi</taxon>
        <taxon>Dikarya</taxon>
        <taxon>Basidiomycota</taxon>
        <taxon>Agaricomycotina</taxon>
        <taxon>Tremellomycetes</taxon>
        <taxon>Tremellales</taxon>
        <taxon>Cryptococcaceae</taxon>
        <taxon>Cryptococcus</taxon>
    </lineage>
</organism>
<evidence type="ECO:0000256" key="1">
    <source>
        <dbReference type="ARBA" id="ARBA00023002"/>
    </source>
</evidence>
<dbReference type="GO" id="GO:0016616">
    <property type="term" value="F:oxidoreductase activity, acting on the CH-OH group of donors, NAD or NADP as acceptor"/>
    <property type="evidence" value="ECO:0007669"/>
    <property type="project" value="TreeGrafter"/>
</dbReference>
<keyword evidence="1" id="KW-0560">Oxidoreductase</keyword>
<evidence type="ECO:0000313" key="5">
    <source>
        <dbReference type="Proteomes" id="UP000094819"/>
    </source>
</evidence>
<dbReference type="PANTHER" id="PTHR10366">
    <property type="entry name" value="NAD DEPENDENT EPIMERASE/DEHYDRATASE"/>
    <property type="match status" value="1"/>
</dbReference>
<sequence length="334" mass="36048">MPPIAKGDLVLITGASGFVAAHITEELLRSGYRVRGTNGALDEAVKGIDAAIHPATPCTTTGTVTGEFIGPAVKGTTELLYALQKYAISEGPKTLSLGSMSPMMATSPVLTPDCSETSADWNVQSVAYIEINPPSDPMWGVHAYMASKVKAEQAFWQFMEVHKPTWQGAVIDPPWVFGPVLHDFKDVASLNLSSKLSWDWVSGEKGEKDLPVPIVGGWVDVRDVAIAHVRALERPQAASQRYIVCGGELAGQHWVDVLHAHYPDHPLIKKNAPVGVEGSGDEAIKALNTHDQVTAQEALGLEYTSLEQSTKDMFETIAKKLGVFEDASAWLLPR</sequence>
<comment type="caution">
    <text evidence="4">The sequence shown here is derived from an EMBL/GenBank/DDBJ whole genome shotgun (WGS) entry which is preliminary data.</text>
</comment>
<proteinExistence type="inferred from homology"/>
<dbReference type="InterPro" id="IPR036291">
    <property type="entry name" value="NAD(P)-bd_dom_sf"/>
</dbReference>
<dbReference type="GeneID" id="30197214"/>
<dbReference type="Proteomes" id="UP000094819">
    <property type="component" value="Unassembled WGS sequence"/>
</dbReference>
<protein>
    <recommendedName>
        <fullName evidence="3">NAD-dependent epimerase/dehydratase domain-containing protein</fullName>
    </recommendedName>
</protein>
<name>A0A1E3HP28_9TREE</name>
<dbReference type="OrthoDB" id="2735536at2759"/>
<dbReference type="RefSeq" id="XP_019028037.1">
    <property type="nucleotide sequence ID" value="XM_019179976.1"/>
</dbReference>
<dbReference type="InterPro" id="IPR001509">
    <property type="entry name" value="Epimerase_deHydtase"/>
</dbReference>
<dbReference type="Gene3D" id="3.40.50.720">
    <property type="entry name" value="NAD(P)-binding Rossmann-like Domain"/>
    <property type="match status" value="2"/>
</dbReference>
<keyword evidence="5" id="KW-1185">Reference proteome</keyword>
<feature type="domain" description="NAD-dependent epimerase/dehydratase" evidence="3">
    <location>
        <begin position="10"/>
        <end position="242"/>
    </location>
</feature>
<dbReference type="SUPFAM" id="SSF51735">
    <property type="entry name" value="NAD(P)-binding Rossmann-fold domains"/>
    <property type="match status" value="1"/>
</dbReference>
<reference evidence="4 5" key="1">
    <citation type="submission" date="2016-06" db="EMBL/GenBank/DDBJ databases">
        <title>Evolution of pathogenesis and genome organization in the Tremellales.</title>
        <authorList>
            <person name="Cuomo C."/>
            <person name="Litvintseva A."/>
            <person name="Heitman J."/>
            <person name="Chen Y."/>
            <person name="Sun S."/>
            <person name="Springer D."/>
            <person name="Dromer F."/>
            <person name="Young S."/>
            <person name="Zeng Q."/>
            <person name="Chapman S."/>
            <person name="Gujja S."/>
            <person name="Saif S."/>
            <person name="Birren B."/>
        </authorList>
    </citation>
    <scope>NUCLEOTIDE SEQUENCE [LARGE SCALE GENOMIC DNA]</scope>
    <source>
        <strain evidence="4 5">CBS 7118</strain>
    </source>
</reference>
<dbReference type="Pfam" id="PF01370">
    <property type="entry name" value="Epimerase"/>
    <property type="match status" value="1"/>
</dbReference>
<dbReference type="EMBL" id="AWGH01000049">
    <property type="protein sequence ID" value="ODN78084.1"/>
    <property type="molecule type" value="Genomic_DNA"/>
</dbReference>
<evidence type="ECO:0000259" key="3">
    <source>
        <dbReference type="Pfam" id="PF01370"/>
    </source>
</evidence>